<keyword evidence="1" id="KW-1133">Transmembrane helix</keyword>
<dbReference type="Proteomes" id="UP000462055">
    <property type="component" value="Unassembled WGS sequence"/>
</dbReference>
<feature type="transmembrane region" description="Helical" evidence="1">
    <location>
        <begin position="141"/>
        <end position="165"/>
    </location>
</feature>
<evidence type="ECO:0000256" key="1">
    <source>
        <dbReference type="SAM" id="Phobius"/>
    </source>
</evidence>
<dbReference type="NCBIfam" id="NF041646">
    <property type="entry name" value="VC0807_fam"/>
    <property type="match status" value="1"/>
</dbReference>
<evidence type="ECO:0000313" key="2">
    <source>
        <dbReference type="EMBL" id="MWA07543.1"/>
    </source>
</evidence>
<dbReference type="RefSeq" id="WP_151600466.1">
    <property type="nucleotide sequence ID" value="NZ_WBMS02000081.1"/>
</dbReference>
<feature type="transmembrane region" description="Helical" evidence="1">
    <location>
        <begin position="171"/>
        <end position="192"/>
    </location>
</feature>
<sequence>MNRALVRTLLPSLALNGVVPLLAYLLLRPHLSGDAAALAIAMAIPVACTLAVFAWRRRVDAIGVIAAVTFGIALIAVLVSGGNTFVLKMQEAVLTGPVGLLFLGSAAVRRPLLLVAAQLLARRKPQPPQPQADAQRRQASIVLTTIMGATFLVHALVLTLLAVMLSTAQVLAVSRLVGLAIIGIGLAVVLGYRGKMQKAMR</sequence>
<feature type="transmembrane region" description="Helical" evidence="1">
    <location>
        <begin position="36"/>
        <end position="55"/>
    </location>
</feature>
<dbReference type="EMBL" id="WBMS02000081">
    <property type="protein sequence ID" value="MWA07543.1"/>
    <property type="molecule type" value="Genomic_DNA"/>
</dbReference>
<dbReference type="AlphaFoldDB" id="A0A6I4MP98"/>
<keyword evidence="1" id="KW-0472">Membrane</keyword>
<gene>
    <name evidence="2" type="ORF">F8568_045935</name>
</gene>
<proteinExistence type="predicted"/>
<keyword evidence="1" id="KW-0812">Transmembrane</keyword>
<feature type="transmembrane region" description="Helical" evidence="1">
    <location>
        <begin position="98"/>
        <end position="120"/>
    </location>
</feature>
<name>A0A6I4MP98_9ACTN</name>
<evidence type="ECO:0000313" key="3">
    <source>
        <dbReference type="Proteomes" id="UP000462055"/>
    </source>
</evidence>
<evidence type="ECO:0008006" key="4">
    <source>
        <dbReference type="Google" id="ProtNLM"/>
    </source>
</evidence>
<accession>A0A6I4MP98</accession>
<feature type="transmembrane region" description="Helical" evidence="1">
    <location>
        <begin position="62"/>
        <end position="86"/>
    </location>
</feature>
<reference evidence="2" key="1">
    <citation type="submission" date="2019-12" db="EMBL/GenBank/DDBJ databases">
        <title>Actinomadura physcomitrii sp. nov., a novel actinomycete isolated from moss [Physcomitrium sphaericum (Ludw) Fuernr].</title>
        <authorList>
            <person name="Zhuang X."/>
        </authorList>
    </citation>
    <scope>NUCLEOTIDE SEQUENCE [LARGE SCALE GENOMIC DNA]</scope>
    <source>
        <strain evidence="2">LD22</strain>
    </source>
</reference>
<keyword evidence="3" id="KW-1185">Reference proteome</keyword>
<protein>
    <recommendedName>
        <fullName evidence="4">Intracellular septation protein A</fullName>
    </recommendedName>
</protein>
<organism evidence="2 3">
    <name type="scientific">Actinomadura physcomitrii</name>
    <dbReference type="NCBI Taxonomy" id="2650748"/>
    <lineage>
        <taxon>Bacteria</taxon>
        <taxon>Bacillati</taxon>
        <taxon>Actinomycetota</taxon>
        <taxon>Actinomycetes</taxon>
        <taxon>Streptosporangiales</taxon>
        <taxon>Thermomonosporaceae</taxon>
        <taxon>Actinomadura</taxon>
    </lineage>
</organism>
<comment type="caution">
    <text evidence="2">The sequence shown here is derived from an EMBL/GenBank/DDBJ whole genome shotgun (WGS) entry which is preliminary data.</text>
</comment>